<dbReference type="InterPro" id="IPR008988">
    <property type="entry name" value="Transcriptional_repressor_C"/>
</dbReference>
<dbReference type="InParanoid" id="A0A5R8QF71"/>
<dbReference type="InterPro" id="IPR052713">
    <property type="entry name" value="FeoA"/>
</dbReference>
<dbReference type="GO" id="GO:0046914">
    <property type="term" value="F:transition metal ion binding"/>
    <property type="evidence" value="ECO:0007669"/>
    <property type="project" value="InterPro"/>
</dbReference>
<dbReference type="PANTHER" id="PTHR42954">
    <property type="entry name" value="FE(2+) TRANSPORT PROTEIN A"/>
    <property type="match status" value="1"/>
</dbReference>
<dbReference type="PANTHER" id="PTHR42954:SF2">
    <property type="entry name" value="FE(2+) TRANSPORT PROTEIN A"/>
    <property type="match status" value="1"/>
</dbReference>
<dbReference type="AlphaFoldDB" id="A0A5R8QF71"/>
<organism evidence="3 4">
    <name type="scientific">Culicoidibacter larvae</name>
    <dbReference type="NCBI Taxonomy" id="2579976"/>
    <lineage>
        <taxon>Bacteria</taxon>
        <taxon>Bacillati</taxon>
        <taxon>Bacillota</taxon>
        <taxon>Culicoidibacteria</taxon>
        <taxon>Culicoidibacterales</taxon>
        <taxon>Culicoidibacteraceae</taxon>
        <taxon>Culicoidibacter</taxon>
    </lineage>
</organism>
<evidence type="ECO:0000259" key="2">
    <source>
        <dbReference type="SMART" id="SM00899"/>
    </source>
</evidence>
<comment type="caution">
    <text evidence="3">The sequence shown here is derived from an EMBL/GenBank/DDBJ whole genome shotgun (WGS) entry which is preliminary data.</text>
</comment>
<dbReference type="InterPro" id="IPR038157">
    <property type="entry name" value="FeoA_core_dom"/>
</dbReference>
<dbReference type="InterPro" id="IPR007167">
    <property type="entry name" value="Fe-transptr_FeoA-like"/>
</dbReference>
<evidence type="ECO:0000256" key="1">
    <source>
        <dbReference type="ARBA" id="ARBA00023004"/>
    </source>
</evidence>
<dbReference type="SUPFAM" id="SSF50037">
    <property type="entry name" value="C-terminal domain of transcriptional repressors"/>
    <property type="match status" value="1"/>
</dbReference>
<gene>
    <name evidence="3" type="ORF">FEZ08_03110</name>
</gene>
<dbReference type="SMART" id="SM00899">
    <property type="entry name" value="FeoA"/>
    <property type="match status" value="1"/>
</dbReference>
<name>A0A5R8QF71_9FIRM</name>
<dbReference type="Gene3D" id="2.30.30.90">
    <property type="match status" value="1"/>
</dbReference>
<dbReference type="Proteomes" id="UP000306912">
    <property type="component" value="Unassembled WGS sequence"/>
</dbReference>
<evidence type="ECO:0000313" key="3">
    <source>
        <dbReference type="EMBL" id="TLG76622.1"/>
    </source>
</evidence>
<dbReference type="EMBL" id="VBWP01000002">
    <property type="protein sequence ID" value="TLG76622.1"/>
    <property type="molecule type" value="Genomic_DNA"/>
</dbReference>
<dbReference type="Pfam" id="PF04023">
    <property type="entry name" value="FeoA"/>
    <property type="match status" value="1"/>
</dbReference>
<proteinExistence type="predicted"/>
<keyword evidence="4" id="KW-1185">Reference proteome</keyword>
<keyword evidence="1" id="KW-0408">Iron</keyword>
<sequence>MTLTSLKPGQSAKIKYIDDSCRLSEKLQVLGCTEGTEVCLKRKTPLLDPIIISFRNCEFALRKADAKKIFVEQI</sequence>
<accession>A0A5R8QF71</accession>
<protein>
    <submittedName>
        <fullName evidence="3">Ferrous iron transport protein A</fullName>
    </submittedName>
</protein>
<reference evidence="3 4" key="1">
    <citation type="submission" date="2019-05" db="EMBL/GenBank/DDBJ databases">
        <title>Culicoidintestinum kansasii gen. nov., sp. nov. from the gastrointestinal tract of the biting midge, Culicoides sonorensis.</title>
        <authorList>
            <person name="Neupane S."/>
            <person name="Ghosh A."/>
            <person name="Gunther S."/>
            <person name="Martin K."/>
            <person name="Zurek L."/>
        </authorList>
    </citation>
    <scope>NUCLEOTIDE SEQUENCE [LARGE SCALE GENOMIC DNA]</scope>
    <source>
        <strain evidence="3 4">CS-1</strain>
    </source>
</reference>
<feature type="domain" description="Ferrous iron transporter FeoA-like" evidence="2">
    <location>
        <begin position="1"/>
        <end position="73"/>
    </location>
</feature>
<dbReference type="RefSeq" id="WP_138190259.1">
    <property type="nucleotide sequence ID" value="NZ_VBWP01000002.1"/>
</dbReference>
<evidence type="ECO:0000313" key="4">
    <source>
        <dbReference type="Proteomes" id="UP000306912"/>
    </source>
</evidence>
<dbReference type="OrthoDB" id="9811076at2"/>